<evidence type="ECO:0000313" key="2">
    <source>
        <dbReference type="Proteomes" id="UP000499080"/>
    </source>
</evidence>
<comment type="caution">
    <text evidence="1">The sequence shown here is derived from an EMBL/GenBank/DDBJ whole genome shotgun (WGS) entry which is preliminary data.</text>
</comment>
<dbReference type="EMBL" id="BGPR01027468">
    <property type="protein sequence ID" value="GBN97983.1"/>
    <property type="molecule type" value="Genomic_DNA"/>
</dbReference>
<protein>
    <submittedName>
        <fullName evidence="1">Uncharacterized protein</fullName>
    </submittedName>
</protein>
<keyword evidence="2" id="KW-1185">Reference proteome</keyword>
<sequence>MGIVKQRMTPSLNMAERLRRITSQWPSDYFFSPKLKEYLTRTRFSSGSDVKTAAENWLNGQGLNFYLAELNKLACVQINA</sequence>
<organism evidence="1 2">
    <name type="scientific">Araneus ventricosus</name>
    <name type="common">Orbweaver spider</name>
    <name type="synonym">Epeira ventricosa</name>
    <dbReference type="NCBI Taxonomy" id="182803"/>
    <lineage>
        <taxon>Eukaryota</taxon>
        <taxon>Metazoa</taxon>
        <taxon>Ecdysozoa</taxon>
        <taxon>Arthropoda</taxon>
        <taxon>Chelicerata</taxon>
        <taxon>Arachnida</taxon>
        <taxon>Araneae</taxon>
        <taxon>Araneomorphae</taxon>
        <taxon>Entelegynae</taxon>
        <taxon>Araneoidea</taxon>
        <taxon>Araneidae</taxon>
        <taxon>Araneus</taxon>
    </lineage>
</organism>
<accession>A0A4Y2TDV8</accession>
<dbReference type="OrthoDB" id="616263at2759"/>
<dbReference type="AlphaFoldDB" id="A0A4Y2TDV8"/>
<proteinExistence type="predicted"/>
<name>A0A4Y2TDV8_ARAVE</name>
<evidence type="ECO:0000313" key="1">
    <source>
        <dbReference type="EMBL" id="GBN97983.1"/>
    </source>
</evidence>
<reference evidence="1 2" key="1">
    <citation type="journal article" date="2019" name="Sci. Rep.">
        <title>Orb-weaving spider Araneus ventricosus genome elucidates the spidroin gene catalogue.</title>
        <authorList>
            <person name="Kono N."/>
            <person name="Nakamura H."/>
            <person name="Ohtoshi R."/>
            <person name="Moran D.A.P."/>
            <person name="Shinohara A."/>
            <person name="Yoshida Y."/>
            <person name="Fujiwara M."/>
            <person name="Mori M."/>
            <person name="Tomita M."/>
            <person name="Arakawa K."/>
        </authorList>
    </citation>
    <scope>NUCLEOTIDE SEQUENCE [LARGE SCALE GENOMIC DNA]</scope>
</reference>
<gene>
    <name evidence="1" type="ORF">AVEN_129119_1</name>
</gene>
<dbReference type="Proteomes" id="UP000499080">
    <property type="component" value="Unassembled WGS sequence"/>
</dbReference>